<accession>A0AAV4VWB8</accession>
<evidence type="ECO:0000313" key="1">
    <source>
        <dbReference type="EMBL" id="GIY74423.1"/>
    </source>
</evidence>
<gene>
    <name evidence="1" type="ORF">CEXT_183101</name>
</gene>
<comment type="caution">
    <text evidence="1">The sequence shown here is derived from an EMBL/GenBank/DDBJ whole genome shotgun (WGS) entry which is preliminary data.</text>
</comment>
<reference evidence="1 2" key="1">
    <citation type="submission" date="2021-06" db="EMBL/GenBank/DDBJ databases">
        <title>Caerostris extrusa draft genome.</title>
        <authorList>
            <person name="Kono N."/>
            <person name="Arakawa K."/>
        </authorList>
    </citation>
    <scope>NUCLEOTIDE SEQUENCE [LARGE SCALE GENOMIC DNA]</scope>
</reference>
<keyword evidence="2" id="KW-1185">Reference proteome</keyword>
<dbReference type="AlphaFoldDB" id="A0AAV4VWB8"/>
<organism evidence="1 2">
    <name type="scientific">Caerostris extrusa</name>
    <name type="common">Bark spider</name>
    <name type="synonym">Caerostris bankana</name>
    <dbReference type="NCBI Taxonomy" id="172846"/>
    <lineage>
        <taxon>Eukaryota</taxon>
        <taxon>Metazoa</taxon>
        <taxon>Ecdysozoa</taxon>
        <taxon>Arthropoda</taxon>
        <taxon>Chelicerata</taxon>
        <taxon>Arachnida</taxon>
        <taxon>Araneae</taxon>
        <taxon>Araneomorphae</taxon>
        <taxon>Entelegynae</taxon>
        <taxon>Araneoidea</taxon>
        <taxon>Araneidae</taxon>
        <taxon>Caerostris</taxon>
    </lineage>
</organism>
<dbReference type="EMBL" id="BPLR01015218">
    <property type="protein sequence ID" value="GIY74423.1"/>
    <property type="molecule type" value="Genomic_DNA"/>
</dbReference>
<proteinExistence type="predicted"/>
<evidence type="ECO:0000313" key="2">
    <source>
        <dbReference type="Proteomes" id="UP001054945"/>
    </source>
</evidence>
<sequence length="169" mass="20082">MVLRSLCIISNVYGLSLEFSTLRRKRFRQRDRLNGLWAVKLGYSARLADKRLNLTSYHKSENGWTFRWEVAFIASIFIPIFNSRNHTWCRCYDDGSEITLHNIECFMALLKNLSTLRRKRFRQTDILSELWDGKTQDIPARLADRRLNFGKIPWWPTCLPLRDRLPMAD</sequence>
<dbReference type="Proteomes" id="UP001054945">
    <property type="component" value="Unassembled WGS sequence"/>
</dbReference>
<protein>
    <submittedName>
        <fullName evidence="1">Uncharacterized protein</fullName>
    </submittedName>
</protein>
<name>A0AAV4VWB8_CAEEX</name>